<protein>
    <submittedName>
        <fullName evidence="1">Uncharacterized protein</fullName>
    </submittedName>
</protein>
<dbReference type="Proteomes" id="UP000192756">
    <property type="component" value="Unassembled WGS sequence"/>
</dbReference>
<sequence>MRKDDALVMNIYRMNDRRGCLVMVVKGKPLKILNITEPLHFVGWMKQLSIAIDTGADQNCKYHLKCLDTAERVLKCRFVQAMVGLDLCFKQQARMKWEGSAREFAAAVDRMIARLPKFY</sequence>
<dbReference type="EMBL" id="FWXT01000001">
    <property type="protein sequence ID" value="SMC54127.1"/>
    <property type="molecule type" value="Genomic_DNA"/>
</dbReference>
<dbReference type="EMBL" id="FWXT01000001">
    <property type="protein sequence ID" value="SMC43852.1"/>
    <property type="molecule type" value="Genomic_DNA"/>
</dbReference>
<proteinExistence type="predicted"/>
<dbReference type="OrthoDB" id="772734at2"/>
<dbReference type="STRING" id="151894.SAMN04488524_0405"/>
<name>A0A1W1Z6C0_9SPHI</name>
<dbReference type="RefSeq" id="WP_084236749.1">
    <property type="nucleotide sequence ID" value="NZ_FWXT01000001.1"/>
</dbReference>
<accession>A0A1W1Z6C0</accession>
<evidence type="ECO:0000313" key="3">
    <source>
        <dbReference type="Proteomes" id="UP000192756"/>
    </source>
</evidence>
<evidence type="ECO:0000313" key="1">
    <source>
        <dbReference type="EMBL" id="SMC43852.1"/>
    </source>
</evidence>
<dbReference type="AlphaFoldDB" id="A0A1W1Z6C0"/>
<reference evidence="1" key="2">
    <citation type="submission" date="2017-04" db="EMBL/GenBank/DDBJ databases">
        <authorList>
            <person name="Afonso C.L."/>
            <person name="Miller P.J."/>
            <person name="Scott M.A."/>
            <person name="Spackman E."/>
            <person name="Goraichik I."/>
            <person name="Dimitrov K.M."/>
            <person name="Suarez D.L."/>
            <person name="Swayne D.E."/>
        </authorList>
    </citation>
    <scope>NUCLEOTIDE SEQUENCE [LARGE SCALE GENOMIC DNA]</scope>
    <source>
        <strain evidence="1">DSM 12126</strain>
    </source>
</reference>
<gene>
    <name evidence="1" type="ORF">SAMN04488524_0405</name>
    <name evidence="2" type="ORF">SAMN04488524_1133</name>
</gene>
<keyword evidence="3" id="KW-1185">Reference proteome</keyword>
<evidence type="ECO:0000313" key="2">
    <source>
        <dbReference type="EMBL" id="SMC54127.1"/>
    </source>
</evidence>
<reference evidence="3" key="1">
    <citation type="submission" date="2017-04" db="EMBL/GenBank/DDBJ databases">
        <authorList>
            <person name="Varghese N."/>
            <person name="Submissions S."/>
        </authorList>
    </citation>
    <scope>NUCLEOTIDE SEQUENCE [LARGE SCALE GENOMIC DNA]</scope>
    <source>
        <strain evidence="3">DSM 12126</strain>
    </source>
</reference>
<organism evidence="1 3">
    <name type="scientific">Pedobacter africanus</name>
    <dbReference type="NCBI Taxonomy" id="151894"/>
    <lineage>
        <taxon>Bacteria</taxon>
        <taxon>Pseudomonadati</taxon>
        <taxon>Bacteroidota</taxon>
        <taxon>Sphingobacteriia</taxon>
        <taxon>Sphingobacteriales</taxon>
        <taxon>Sphingobacteriaceae</taxon>
        <taxon>Pedobacter</taxon>
    </lineage>
</organism>